<dbReference type="EMBL" id="PTIY01000002">
    <property type="protein sequence ID" value="PPK73155.1"/>
    <property type="molecule type" value="Genomic_DNA"/>
</dbReference>
<dbReference type="InterPro" id="IPR010824">
    <property type="entry name" value="DUF1425"/>
</dbReference>
<reference evidence="1 2" key="1">
    <citation type="submission" date="2018-02" db="EMBL/GenBank/DDBJ databases">
        <title>Subsurface microbial communities from deep shales in Ohio and West Virginia, USA.</title>
        <authorList>
            <person name="Wrighton K."/>
        </authorList>
    </citation>
    <scope>NUCLEOTIDE SEQUENCE [LARGE SCALE GENOMIC DNA]</scope>
    <source>
        <strain evidence="1 2">OWC-G53F</strain>
    </source>
</reference>
<dbReference type="PROSITE" id="PS51257">
    <property type="entry name" value="PROKAR_LIPOPROTEIN"/>
    <property type="match status" value="1"/>
</dbReference>
<evidence type="ECO:0000313" key="1">
    <source>
        <dbReference type="EMBL" id="PPK73155.1"/>
    </source>
</evidence>
<dbReference type="OrthoDB" id="9131561at2"/>
<comment type="caution">
    <text evidence="1">The sequence shown here is derived from an EMBL/GenBank/DDBJ whole genome shotgun (WGS) entry which is preliminary data.</text>
</comment>
<keyword evidence="2" id="KW-1185">Reference proteome</keyword>
<dbReference type="Gene3D" id="2.60.40.3230">
    <property type="match status" value="1"/>
</dbReference>
<proteinExistence type="predicted"/>
<dbReference type="Proteomes" id="UP000238071">
    <property type="component" value="Unassembled WGS sequence"/>
</dbReference>
<dbReference type="Pfam" id="PF07233">
    <property type="entry name" value="DUF1425"/>
    <property type="match status" value="1"/>
</dbReference>
<gene>
    <name evidence="1" type="ORF">B0F88_102134</name>
</gene>
<sequence length="133" mass="14816">MHPFKIVPLAIALSLLSGCASHKPPPRPGSIHAKVEQLSEMSYLQITDLRAVKRNHLLTVQAEINNTDSDNQQLYYRFKWLDANGFTVGSEEAWKPVLVYAYQKQTLTAVAPSPQATDFRLVVQSPDNTGNLP</sequence>
<protein>
    <submittedName>
        <fullName evidence="1">Uncharacterized protein YcfL</fullName>
    </submittedName>
</protein>
<name>A0A2S6H6P9_9GAMM</name>
<organism evidence="1 2">
    <name type="scientific">Methylobacter tundripaludum</name>
    <dbReference type="NCBI Taxonomy" id="173365"/>
    <lineage>
        <taxon>Bacteria</taxon>
        <taxon>Pseudomonadati</taxon>
        <taxon>Pseudomonadota</taxon>
        <taxon>Gammaproteobacteria</taxon>
        <taxon>Methylococcales</taxon>
        <taxon>Methylococcaceae</taxon>
        <taxon>Methylobacter</taxon>
    </lineage>
</organism>
<dbReference type="CDD" id="cd09030">
    <property type="entry name" value="DUF1425"/>
    <property type="match status" value="1"/>
</dbReference>
<evidence type="ECO:0000313" key="2">
    <source>
        <dbReference type="Proteomes" id="UP000238071"/>
    </source>
</evidence>
<dbReference type="RefSeq" id="WP_104422421.1">
    <property type="nucleotide sequence ID" value="NZ_PTIY01000002.1"/>
</dbReference>
<accession>A0A2S6H6P9</accession>
<dbReference type="InterPro" id="IPR038483">
    <property type="entry name" value="YcfL-like_sf"/>
</dbReference>
<dbReference type="AlphaFoldDB" id="A0A2S6H6P9"/>